<dbReference type="PANTHER" id="PTHR33434:SF2">
    <property type="entry name" value="FATTY ACID-BINDING PROTEIN TM_1468"/>
    <property type="match status" value="1"/>
</dbReference>
<organism evidence="2 3">
    <name type="scientific">Isachenkonia alkalipeptolytica</name>
    <dbReference type="NCBI Taxonomy" id="2565777"/>
    <lineage>
        <taxon>Bacteria</taxon>
        <taxon>Bacillati</taxon>
        <taxon>Bacillota</taxon>
        <taxon>Clostridia</taxon>
        <taxon>Eubacteriales</taxon>
        <taxon>Clostridiaceae</taxon>
        <taxon>Isachenkonia</taxon>
    </lineage>
</organism>
<name>A0AA43XLL7_9CLOT</name>
<evidence type="ECO:0000256" key="1">
    <source>
        <dbReference type="ARBA" id="ARBA00023121"/>
    </source>
</evidence>
<gene>
    <name evidence="2" type="ORF">ISALK_09225</name>
</gene>
<dbReference type="InterPro" id="IPR050270">
    <property type="entry name" value="DegV_domain_contain"/>
</dbReference>
<dbReference type="EMBL" id="SUMG01000010">
    <property type="protein sequence ID" value="NBG88681.1"/>
    <property type="molecule type" value="Genomic_DNA"/>
</dbReference>
<protein>
    <submittedName>
        <fullName evidence="2">DegV family protein</fullName>
    </submittedName>
</protein>
<dbReference type="RefSeq" id="WP_160721535.1">
    <property type="nucleotide sequence ID" value="NZ_SUMG01000010.1"/>
</dbReference>
<dbReference type="Pfam" id="PF02645">
    <property type="entry name" value="DegV"/>
    <property type="match status" value="1"/>
</dbReference>
<dbReference type="AlphaFoldDB" id="A0AA43XLL7"/>
<dbReference type="NCBIfam" id="TIGR00762">
    <property type="entry name" value="DegV"/>
    <property type="match status" value="1"/>
</dbReference>
<dbReference type="PROSITE" id="PS51482">
    <property type="entry name" value="DEGV"/>
    <property type="match status" value="1"/>
</dbReference>
<dbReference type="Gene3D" id="3.40.50.10440">
    <property type="entry name" value="Dihydroxyacetone kinase, domain 1"/>
    <property type="match status" value="1"/>
</dbReference>
<evidence type="ECO:0000313" key="3">
    <source>
        <dbReference type="Proteomes" id="UP000449710"/>
    </source>
</evidence>
<dbReference type="GO" id="GO:0008289">
    <property type="term" value="F:lipid binding"/>
    <property type="evidence" value="ECO:0007669"/>
    <property type="project" value="UniProtKB-KW"/>
</dbReference>
<dbReference type="PANTHER" id="PTHR33434">
    <property type="entry name" value="DEGV DOMAIN-CONTAINING PROTEIN DR_1986-RELATED"/>
    <property type="match status" value="1"/>
</dbReference>
<keyword evidence="1" id="KW-0446">Lipid-binding</keyword>
<keyword evidence="3" id="KW-1185">Reference proteome</keyword>
<reference evidence="2 3" key="1">
    <citation type="submission" date="2019-04" db="EMBL/GenBank/DDBJ databases">
        <title>Isachenkonia alkalipeptolytica gen. nov. sp. nov. a new anaerobic, alkiliphilic organothrophic bacterium capable to reduce synthesized ferrihydrite isolated from a soda lake.</title>
        <authorList>
            <person name="Toshchakov S.V."/>
            <person name="Zavarzina D.G."/>
            <person name="Zhilina T.N."/>
            <person name="Kostrikina N.A."/>
            <person name="Kublanov I.V."/>
        </authorList>
    </citation>
    <scope>NUCLEOTIDE SEQUENCE [LARGE SCALE GENOMIC DNA]</scope>
    <source>
        <strain evidence="2 3">Z-1701</strain>
    </source>
</reference>
<accession>A0AA43XLL7</accession>
<dbReference type="InterPro" id="IPR003797">
    <property type="entry name" value="DegV"/>
</dbReference>
<dbReference type="SUPFAM" id="SSF82549">
    <property type="entry name" value="DAK1/DegV-like"/>
    <property type="match status" value="1"/>
</dbReference>
<dbReference type="Gene3D" id="2.20.28.50">
    <property type="entry name" value="degv family protein"/>
    <property type="match status" value="1"/>
</dbReference>
<comment type="caution">
    <text evidence="2">The sequence shown here is derived from an EMBL/GenBank/DDBJ whole genome shotgun (WGS) entry which is preliminary data.</text>
</comment>
<dbReference type="Proteomes" id="UP000449710">
    <property type="component" value="Unassembled WGS sequence"/>
</dbReference>
<dbReference type="InterPro" id="IPR043168">
    <property type="entry name" value="DegV_C"/>
</dbReference>
<evidence type="ECO:0000313" key="2">
    <source>
        <dbReference type="EMBL" id="NBG88681.1"/>
    </source>
</evidence>
<proteinExistence type="predicted"/>
<sequence>MVKVVTDSTGYLEKQAVKELDIQVLSLNVEFEGDTYREVDLNNEDFYSMMEERGVPKSSQPPVGDFIQAFEAILEEGQEVLGVFLSGSMSGTLTTAMMARDMVLKKYPEGKIELLDSQSNCMQLGFAVEAAAKAAKEGKSLEAVKSAAERMKERSRFLFVPKNLKYLQKGGRIGKANALIGNLLSIIPILTVEQGETAIFKKVRRKKKAVEEMVNKLLSDHGEYQVKEVVIHHIAALEEGKDLARRIEETLDVPVRVLDIGPVIGLHVGPGAIGIAYHTKEAEKTTKDS</sequence>
<dbReference type="Gene3D" id="3.30.1180.10">
    <property type="match status" value="1"/>
</dbReference>